<evidence type="ECO:0000256" key="8">
    <source>
        <dbReference type="ARBA" id="ARBA00023315"/>
    </source>
</evidence>
<dbReference type="GO" id="GO:0042121">
    <property type="term" value="P:alginic acid biosynthetic process"/>
    <property type="evidence" value="ECO:0007669"/>
    <property type="project" value="InterPro"/>
</dbReference>
<evidence type="ECO:0000313" key="12">
    <source>
        <dbReference type="Proteomes" id="UP000306509"/>
    </source>
</evidence>
<evidence type="ECO:0000256" key="7">
    <source>
        <dbReference type="ARBA" id="ARBA00023136"/>
    </source>
</evidence>
<evidence type="ECO:0000256" key="5">
    <source>
        <dbReference type="ARBA" id="ARBA00022692"/>
    </source>
</evidence>
<dbReference type="InterPro" id="IPR004299">
    <property type="entry name" value="MBOAT_fam"/>
</dbReference>
<keyword evidence="12" id="KW-1185">Reference proteome</keyword>
<dbReference type="Pfam" id="PF03062">
    <property type="entry name" value="MBOAT"/>
    <property type="match status" value="1"/>
</dbReference>
<evidence type="ECO:0000256" key="2">
    <source>
        <dbReference type="ARBA" id="ARBA00010323"/>
    </source>
</evidence>
<dbReference type="EMBL" id="QGQD01000078">
    <property type="protein sequence ID" value="TLC99042.1"/>
    <property type="molecule type" value="Genomic_DNA"/>
</dbReference>
<proteinExistence type="inferred from homology"/>
<dbReference type="InterPro" id="IPR051085">
    <property type="entry name" value="MB_O-acyltransferase"/>
</dbReference>
<feature type="transmembrane region" description="Helical" evidence="10">
    <location>
        <begin position="310"/>
        <end position="328"/>
    </location>
</feature>
<keyword evidence="7 9" id="KW-0472">Membrane</keyword>
<protein>
    <submittedName>
        <fullName evidence="11">D-alanyl-lipoteichoic acid biosynthesis protein DltB</fullName>
    </submittedName>
</protein>
<keyword evidence="6 10" id="KW-1133">Transmembrane helix</keyword>
<evidence type="ECO:0000256" key="1">
    <source>
        <dbReference type="ARBA" id="ARBA00004651"/>
    </source>
</evidence>
<comment type="caution">
    <text evidence="11">The sequence shown here is derived from an EMBL/GenBank/DDBJ whole genome shotgun (WGS) entry which is preliminary data.</text>
</comment>
<dbReference type="PANTHER" id="PTHR13285:SF23">
    <property type="entry name" value="TEICHOIC ACID D-ALANYLTRANSFERASE"/>
    <property type="match status" value="1"/>
</dbReference>
<name>A0A4U8Q4X0_9FIRM</name>
<feature type="transmembrane region" description="Helical" evidence="10">
    <location>
        <begin position="6"/>
        <end position="23"/>
    </location>
</feature>
<feature type="transmembrane region" description="Helical" evidence="10">
    <location>
        <begin position="152"/>
        <end position="172"/>
    </location>
</feature>
<feature type="transmembrane region" description="Helical" evidence="10">
    <location>
        <begin position="449"/>
        <end position="474"/>
    </location>
</feature>
<feature type="transmembrane region" description="Helical" evidence="10">
    <location>
        <begin position="83"/>
        <end position="102"/>
    </location>
</feature>
<accession>A0A4U8Q4X0</accession>
<feature type="transmembrane region" description="Helical" evidence="10">
    <location>
        <begin position="420"/>
        <end position="437"/>
    </location>
</feature>
<dbReference type="AlphaFoldDB" id="A0A4U8Q4X0"/>
<dbReference type="PIRSF" id="PIRSF500217">
    <property type="entry name" value="AlgI"/>
    <property type="match status" value="1"/>
</dbReference>
<keyword evidence="4 9" id="KW-0808">Transferase</keyword>
<gene>
    <name evidence="11" type="ORF">DSM106044_04188</name>
</gene>
<dbReference type="PANTHER" id="PTHR13285">
    <property type="entry name" value="ACYLTRANSFERASE"/>
    <property type="match status" value="1"/>
</dbReference>
<dbReference type="PIRSF" id="PIRSF016636">
    <property type="entry name" value="AlgI_DltB"/>
    <property type="match status" value="1"/>
</dbReference>
<reference evidence="11 12" key="1">
    <citation type="journal article" date="2019" name="Anaerobe">
        <title>Detection of Robinsoniella peoriensis in multiple bone samples of a trauma patient.</title>
        <authorList>
            <person name="Schrottner P."/>
            <person name="Hartwich K."/>
            <person name="Bunk B."/>
            <person name="Schober I."/>
            <person name="Helbig S."/>
            <person name="Rudolph W.W."/>
            <person name="Gunzer F."/>
        </authorList>
    </citation>
    <scope>NUCLEOTIDE SEQUENCE [LARGE SCALE GENOMIC DNA]</scope>
    <source>
        <strain evidence="11 12">DSM 106044</strain>
    </source>
</reference>
<dbReference type="GO" id="GO:0016746">
    <property type="term" value="F:acyltransferase activity"/>
    <property type="evidence" value="ECO:0007669"/>
    <property type="project" value="UniProtKB-KW"/>
</dbReference>
<feature type="transmembrane region" description="Helical" evidence="10">
    <location>
        <begin position="334"/>
        <end position="353"/>
    </location>
</feature>
<dbReference type="InterPro" id="IPR028362">
    <property type="entry name" value="AlgI"/>
</dbReference>
<evidence type="ECO:0000256" key="4">
    <source>
        <dbReference type="ARBA" id="ARBA00022679"/>
    </source>
</evidence>
<dbReference type="STRING" id="180332.GCA_000797495_05725"/>
<sequence>MIFSSYQFILVFLPVVAIVYGILNRFHYYYLSKVWMVLASMYFYAQGSPDFFPFFLGSVFANYIVGTTLCRMQKDKYRLERKILMLAGVLGNVALLGYYKYYDFFIENINQIAGTDFLLKRIALPIGISFFTFQLIAFLVDSYRGETKEYGVLEYLLFITFFPQLIVGPIVHHKEITPQFENDENMKLNYRNIALGVFIFAIGCGKKMLLADPLNNSAADFYSSIKDSVTMWESWFYTIEYSVSYYFDLSGYTDMAIGLGLFFNIKLPENFNAPFRASNFKVYWQRQHMTLSRFLGGYVFKNVFRKGVKWRNYYIATMVTFLVSGIWHGAGWNFIIWGLMNGVLVCIGAYQSYHKKEPPYLIGVIITFFFIVLTRVIFVASNMHDTWVVYKGMFDFKALIDLGASQVWQEISHFVADHQTVGLITVVGLLICWFAPTTRTMAERFKPNALHFLYAGTLLAICICKMNQVVQFLYFQF</sequence>
<dbReference type="InterPro" id="IPR024194">
    <property type="entry name" value="Ac/AlaTfrase_AlgI/DltB"/>
</dbReference>
<evidence type="ECO:0000256" key="3">
    <source>
        <dbReference type="ARBA" id="ARBA00022475"/>
    </source>
</evidence>
<organism evidence="11 12">
    <name type="scientific">Robinsoniella peoriensis</name>
    <dbReference type="NCBI Taxonomy" id="180332"/>
    <lineage>
        <taxon>Bacteria</taxon>
        <taxon>Bacillati</taxon>
        <taxon>Bacillota</taxon>
        <taxon>Clostridia</taxon>
        <taxon>Lachnospirales</taxon>
        <taxon>Lachnospiraceae</taxon>
        <taxon>Robinsoniella</taxon>
    </lineage>
</organism>
<evidence type="ECO:0000256" key="9">
    <source>
        <dbReference type="PIRNR" id="PIRNR016636"/>
    </source>
</evidence>
<evidence type="ECO:0000256" key="6">
    <source>
        <dbReference type="ARBA" id="ARBA00022989"/>
    </source>
</evidence>
<keyword evidence="5 10" id="KW-0812">Transmembrane</keyword>
<evidence type="ECO:0000256" key="10">
    <source>
        <dbReference type="SAM" id="Phobius"/>
    </source>
</evidence>
<keyword evidence="8 9" id="KW-0012">Acyltransferase</keyword>
<feature type="transmembrane region" description="Helical" evidence="10">
    <location>
        <begin position="51"/>
        <end position="71"/>
    </location>
</feature>
<dbReference type="RefSeq" id="WP_044289508.1">
    <property type="nucleotide sequence ID" value="NZ_CABMJZ010000140.1"/>
</dbReference>
<evidence type="ECO:0000313" key="11">
    <source>
        <dbReference type="EMBL" id="TLC99042.1"/>
    </source>
</evidence>
<feature type="transmembrane region" description="Helical" evidence="10">
    <location>
        <begin position="122"/>
        <end position="140"/>
    </location>
</feature>
<comment type="subcellular location">
    <subcellularLocation>
        <location evidence="1">Cell membrane</location>
        <topology evidence="1">Multi-pass membrane protein</topology>
    </subcellularLocation>
</comment>
<keyword evidence="3 9" id="KW-1003">Cell membrane</keyword>
<comment type="similarity">
    <text evidence="2 9">Belongs to the membrane-bound acyltransferase family.</text>
</comment>
<dbReference type="Proteomes" id="UP000306509">
    <property type="component" value="Unassembled WGS sequence"/>
</dbReference>
<feature type="transmembrane region" description="Helical" evidence="10">
    <location>
        <begin position="360"/>
        <end position="380"/>
    </location>
</feature>
<feature type="transmembrane region" description="Helical" evidence="10">
    <location>
        <begin position="192"/>
        <end position="209"/>
    </location>
</feature>
<dbReference type="GO" id="GO:0005886">
    <property type="term" value="C:plasma membrane"/>
    <property type="evidence" value="ECO:0007669"/>
    <property type="project" value="UniProtKB-SubCell"/>
</dbReference>